<organism evidence="1 2">
    <name type="scientific">Nibribacter koreensis</name>
    <dbReference type="NCBI Taxonomy" id="1084519"/>
    <lineage>
        <taxon>Bacteria</taxon>
        <taxon>Pseudomonadati</taxon>
        <taxon>Bacteroidota</taxon>
        <taxon>Cytophagia</taxon>
        <taxon>Cytophagales</taxon>
        <taxon>Hymenobacteraceae</taxon>
        <taxon>Nibribacter</taxon>
    </lineage>
</organism>
<accession>A0ABP8FSL4</accession>
<dbReference type="EMBL" id="BAABGX010000002">
    <property type="protein sequence ID" value="GAA4310086.1"/>
    <property type="molecule type" value="Genomic_DNA"/>
</dbReference>
<protein>
    <submittedName>
        <fullName evidence="1">Uncharacterized protein</fullName>
    </submittedName>
</protein>
<gene>
    <name evidence="1" type="ORF">GCM10023183_27720</name>
</gene>
<reference evidence="2" key="1">
    <citation type="journal article" date="2019" name="Int. J. Syst. Evol. Microbiol.">
        <title>The Global Catalogue of Microorganisms (GCM) 10K type strain sequencing project: providing services to taxonomists for standard genome sequencing and annotation.</title>
        <authorList>
            <consortium name="The Broad Institute Genomics Platform"/>
            <consortium name="The Broad Institute Genome Sequencing Center for Infectious Disease"/>
            <person name="Wu L."/>
            <person name="Ma J."/>
        </authorList>
    </citation>
    <scope>NUCLEOTIDE SEQUENCE [LARGE SCALE GENOMIC DNA]</scope>
    <source>
        <strain evidence="2">JCM 17917</strain>
    </source>
</reference>
<dbReference type="Proteomes" id="UP001501844">
    <property type="component" value="Unassembled WGS sequence"/>
</dbReference>
<name>A0ABP8FSL4_9BACT</name>
<proteinExistence type="predicted"/>
<evidence type="ECO:0000313" key="2">
    <source>
        <dbReference type="Proteomes" id="UP001501844"/>
    </source>
</evidence>
<sequence>MVSDTTEEMTALSNGGLTGVAGWREEMKYKPPKRISNRQAKPANKTELAFLGLRGAEASGWVLVAVSISRKG</sequence>
<keyword evidence="2" id="KW-1185">Reference proteome</keyword>
<comment type="caution">
    <text evidence="1">The sequence shown here is derived from an EMBL/GenBank/DDBJ whole genome shotgun (WGS) entry which is preliminary data.</text>
</comment>
<evidence type="ECO:0000313" key="1">
    <source>
        <dbReference type="EMBL" id="GAA4310086.1"/>
    </source>
</evidence>